<reference evidence="1 2" key="1">
    <citation type="journal article" date="2015" name="BMC Microbiol.">
        <title>Lactobacillus ruminis strains cluster according to their mammalian gut source.</title>
        <authorList>
            <person name="O' Donnell M.M."/>
            <person name="Harris H.M."/>
            <person name="Lynch D.B."/>
            <person name="Ross R.P."/>
            <person name="O'Toole P.W."/>
        </authorList>
    </citation>
    <scope>NUCLEOTIDE SEQUENCE [LARGE SCALE GENOMIC DNA]</scope>
    <source>
        <strain evidence="1 2">ATCC 27780</strain>
    </source>
</reference>
<dbReference type="PANTHER" id="PTHR39185:SF1">
    <property type="entry name" value="SWARMING MOTILITY PROTEIN SWRD"/>
    <property type="match status" value="1"/>
</dbReference>
<protein>
    <submittedName>
        <fullName evidence="1">Flagellar protein FlbD</fullName>
    </submittedName>
</protein>
<gene>
    <name evidence="1" type="ORF">LRB_332</name>
</gene>
<accession>A0A837IT10</accession>
<name>A0A837IT10_9LACO</name>
<dbReference type="PANTHER" id="PTHR39185">
    <property type="entry name" value="SWARMING MOTILITY PROTEIN SWRD"/>
    <property type="match status" value="1"/>
</dbReference>
<keyword evidence="1" id="KW-0282">Flagellum</keyword>
<dbReference type="EMBL" id="JHAJ01000069">
    <property type="protein sequence ID" value="KLA46247.1"/>
    <property type="molecule type" value="Genomic_DNA"/>
</dbReference>
<evidence type="ECO:0000313" key="2">
    <source>
        <dbReference type="Proteomes" id="UP000035618"/>
    </source>
</evidence>
<sequence length="89" mass="9882">MSGSVIELTAWSGEKFYLNPDMIVRIDERPDTVITLTDGTPIVVKNTAKEAVEKITAYRRLVFSGLLDANATEDDYKSSENDRELGENG</sequence>
<keyword evidence="1" id="KW-0969">Cilium</keyword>
<dbReference type="Proteomes" id="UP000035618">
    <property type="component" value="Unassembled WGS sequence"/>
</dbReference>
<proteinExistence type="predicted"/>
<dbReference type="AlphaFoldDB" id="A0A837IT10"/>
<evidence type="ECO:0000313" key="1">
    <source>
        <dbReference type="EMBL" id="KLA46247.1"/>
    </source>
</evidence>
<organism evidence="1 2">
    <name type="scientific">Ligilactobacillus ruminis</name>
    <dbReference type="NCBI Taxonomy" id="1623"/>
    <lineage>
        <taxon>Bacteria</taxon>
        <taxon>Bacillati</taxon>
        <taxon>Bacillota</taxon>
        <taxon>Bacilli</taxon>
        <taxon>Lactobacillales</taxon>
        <taxon>Lactobacillaceae</taxon>
        <taxon>Ligilactobacillus</taxon>
    </lineage>
</organism>
<dbReference type="Pfam" id="PF06289">
    <property type="entry name" value="FlbD"/>
    <property type="match status" value="1"/>
</dbReference>
<comment type="caution">
    <text evidence="1">The sequence shown here is derived from an EMBL/GenBank/DDBJ whole genome shotgun (WGS) entry which is preliminary data.</text>
</comment>
<dbReference type="InterPro" id="IPR009384">
    <property type="entry name" value="SwrD-like"/>
</dbReference>
<keyword evidence="1" id="KW-0966">Cell projection</keyword>